<feature type="transmembrane region" description="Helical" evidence="1">
    <location>
        <begin position="266"/>
        <end position="287"/>
    </location>
</feature>
<evidence type="ECO:0000259" key="2">
    <source>
        <dbReference type="Pfam" id="PF01757"/>
    </source>
</evidence>
<sequence length="374" mass="41988">MSNLINRLNIGASRDGTYLPTLDGWRAIAITLVIFAHGSDSISNALNTVGIYFDFSRIKEAGLFGVQIFFGLSGLLITSRLIASEKKYGSISLKSFYIRRAFRILPAALSFLAVVGILALSGILPISFGRWLSSLFFLANYTTATGSWYLGHFWSLAVEEHFYMMWPAVFLVLGVSNRRITVAIVIALLLAFWRALDYKFQITGATPAVFWGRTDIQGDNILWGVVVALLYADPIWKARLNKLLMLPAVLPSLIILMIILETLPGLGWKLAFILLTIKAILIPLMILGTLINSFRMLSYILETPIFRLIGRLSYSIYLWQQIFLVWNESSIPNFEILQSLPFNLIAVFTCATISYLYIEKPFISIGHRIAAKII</sequence>
<accession>A0A1J5SG66</accession>
<dbReference type="PANTHER" id="PTHR23028">
    <property type="entry name" value="ACETYLTRANSFERASE"/>
    <property type="match status" value="1"/>
</dbReference>
<keyword evidence="1" id="KW-1133">Transmembrane helix</keyword>
<dbReference type="InterPro" id="IPR050879">
    <property type="entry name" value="Acyltransferase_3"/>
</dbReference>
<feature type="transmembrane region" description="Helical" evidence="1">
    <location>
        <begin position="340"/>
        <end position="358"/>
    </location>
</feature>
<feature type="transmembrane region" description="Helical" evidence="1">
    <location>
        <begin position="104"/>
        <end position="128"/>
    </location>
</feature>
<organism evidence="3">
    <name type="scientific">mine drainage metagenome</name>
    <dbReference type="NCBI Taxonomy" id="410659"/>
    <lineage>
        <taxon>unclassified sequences</taxon>
        <taxon>metagenomes</taxon>
        <taxon>ecological metagenomes</taxon>
    </lineage>
</organism>
<dbReference type="InterPro" id="IPR002656">
    <property type="entry name" value="Acyl_transf_3_dom"/>
</dbReference>
<keyword evidence="3" id="KW-0012">Acyltransferase</keyword>
<dbReference type="PANTHER" id="PTHR23028:SF53">
    <property type="entry name" value="ACYL_TRANSF_3 DOMAIN-CONTAINING PROTEIN"/>
    <property type="match status" value="1"/>
</dbReference>
<keyword evidence="1" id="KW-0812">Transmembrane</keyword>
<dbReference type="GO" id="GO:0016020">
    <property type="term" value="C:membrane"/>
    <property type="evidence" value="ECO:0007669"/>
    <property type="project" value="TreeGrafter"/>
</dbReference>
<comment type="caution">
    <text evidence="3">The sequence shown here is derived from an EMBL/GenBank/DDBJ whole genome shotgun (WGS) entry which is preliminary data.</text>
</comment>
<feature type="transmembrane region" description="Helical" evidence="1">
    <location>
        <begin position="299"/>
        <end position="320"/>
    </location>
</feature>
<dbReference type="EMBL" id="MLJW01000068">
    <property type="protein sequence ID" value="OIR03149.1"/>
    <property type="molecule type" value="Genomic_DNA"/>
</dbReference>
<feature type="transmembrane region" description="Helical" evidence="1">
    <location>
        <begin position="216"/>
        <end position="236"/>
    </location>
</feature>
<evidence type="ECO:0000313" key="3">
    <source>
        <dbReference type="EMBL" id="OIR03149.1"/>
    </source>
</evidence>
<feature type="domain" description="Acyltransferase 3" evidence="2">
    <location>
        <begin position="22"/>
        <end position="356"/>
    </location>
</feature>
<dbReference type="EC" id="2.3.1.-" evidence="3"/>
<feature type="transmembrane region" description="Helical" evidence="1">
    <location>
        <begin position="61"/>
        <end position="83"/>
    </location>
</feature>
<keyword evidence="3" id="KW-0808">Transferase</keyword>
<gene>
    <name evidence="3" type="primary">oatA_4</name>
    <name evidence="3" type="ORF">GALL_146680</name>
</gene>
<protein>
    <submittedName>
        <fullName evidence="3">O-acetyltransferase OatA</fullName>
        <ecNumber evidence="3">2.3.1.-</ecNumber>
    </submittedName>
</protein>
<dbReference type="GO" id="GO:0000271">
    <property type="term" value="P:polysaccharide biosynthetic process"/>
    <property type="evidence" value="ECO:0007669"/>
    <property type="project" value="TreeGrafter"/>
</dbReference>
<evidence type="ECO:0000256" key="1">
    <source>
        <dbReference type="SAM" id="Phobius"/>
    </source>
</evidence>
<reference evidence="3" key="1">
    <citation type="submission" date="2016-10" db="EMBL/GenBank/DDBJ databases">
        <title>Sequence of Gallionella enrichment culture.</title>
        <authorList>
            <person name="Poehlein A."/>
            <person name="Muehling M."/>
            <person name="Daniel R."/>
        </authorList>
    </citation>
    <scope>NUCLEOTIDE SEQUENCE</scope>
</reference>
<feature type="transmembrane region" description="Helical" evidence="1">
    <location>
        <begin position="243"/>
        <end position="260"/>
    </location>
</feature>
<proteinExistence type="predicted"/>
<dbReference type="Pfam" id="PF01757">
    <property type="entry name" value="Acyl_transf_3"/>
    <property type="match status" value="1"/>
</dbReference>
<dbReference type="AlphaFoldDB" id="A0A1J5SG66"/>
<keyword evidence="1" id="KW-0472">Membrane</keyword>
<name>A0A1J5SG66_9ZZZZ</name>
<feature type="transmembrane region" description="Helical" evidence="1">
    <location>
        <begin position="180"/>
        <end position="196"/>
    </location>
</feature>
<dbReference type="GO" id="GO:0016747">
    <property type="term" value="F:acyltransferase activity, transferring groups other than amino-acyl groups"/>
    <property type="evidence" value="ECO:0007669"/>
    <property type="project" value="InterPro"/>
</dbReference>